<dbReference type="GO" id="GO:0007165">
    <property type="term" value="P:signal transduction"/>
    <property type="evidence" value="ECO:0007669"/>
    <property type="project" value="InterPro"/>
</dbReference>
<evidence type="ECO:0000313" key="6">
    <source>
        <dbReference type="EMBL" id="TCZ79982.1"/>
    </source>
</evidence>
<dbReference type="InterPro" id="IPR039315">
    <property type="entry name" value="CheW"/>
</dbReference>
<protein>
    <recommendedName>
        <fullName evidence="2">Chemotaxis protein CheW</fullName>
    </recommendedName>
</protein>
<dbReference type="AlphaFoldDB" id="A0A4V2WPM8"/>
<dbReference type="OrthoDB" id="9794382at2"/>
<dbReference type="RefSeq" id="WP_132416629.1">
    <property type="nucleotide sequence ID" value="NZ_SKFG01000002.1"/>
</dbReference>
<keyword evidence="4" id="KW-0145">Chemotaxis</keyword>
<evidence type="ECO:0000259" key="5">
    <source>
        <dbReference type="PROSITE" id="PS50851"/>
    </source>
</evidence>
<organism evidence="6 7">
    <name type="scientific">Paenibacillus albiflavus</name>
    <dbReference type="NCBI Taxonomy" id="2545760"/>
    <lineage>
        <taxon>Bacteria</taxon>
        <taxon>Bacillati</taxon>
        <taxon>Bacillota</taxon>
        <taxon>Bacilli</taxon>
        <taxon>Bacillales</taxon>
        <taxon>Paenibacillaceae</taxon>
        <taxon>Paenibacillus</taxon>
    </lineage>
</organism>
<evidence type="ECO:0000313" key="7">
    <source>
        <dbReference type="Proteomes" id="UP000295418"/>
    </source>
</evidence>
<dbReference type="InterPro" id="IPR002545">
    <property type="entry name" value="CheW-lke_dom"/>
</dbReference>
<dbReference type="SUPFAM" id="SSF50341">
    <property type="entry name" value="CheW-like"/>
    <property type="match status" value="1"/>
</dbReference>
<proteinExistence type="predicted"/>
<keyword evidence="7" id="KW-1185">Reference proteome</keyword>
<evidence type="ECO:0000256" key="3">
    <source>
        <dbReference type="ARBA" id="ARBA00022490"/>
    </source>
</evidence>
<dbReference type="PROSITE" id="PS50851">
    <property type="entry name" value="CHEW"/>
    <property type="match status" value="1"/>
</dbReference>
<dbReference type="InterPro" id="IPR036061">
    <property type="entry name" value="CheW-like_dom_sf"/>
</dbReference>
<dbReference type="Gene3D" id="2.40.50.180">
    <property type="entry name" value="CheA-289, Domain 4"/>
    <property type="match status" value="1"/>
</dbReference>
<reference evidence="6 7" key="1">
    <citation type="submission" date="2019-03" db="EMBL/GenBank/DDBJ databases">
        <authorList>
            <person name="Kim M.K.M."/>
        </authorList>
    </citation>
    <scope>NUCLEOTIDE SEQUENCE [LARGE SCALE GENOMIC DNA]</scope>
    <source>
        <strain evidence="6 7">18JY21-1</strain>
    </source>
</reference>
<dbReference type="PANTHER" id="PTHR22617:SF23">
    <property type="entry name" value="CHEMOTAXIS PROTEIN CHEW"/>
    <property type="match status" value="1"/>
</dbReference>
<dbReference type="EMBL" id="SKFG01000002">
    <property type="protein sequence ID" value="TCZ79982.1"/>
    <property type="molecule type" value="Genomic_DNA"/>
</dbReference>
<dbReference type="Gene3D" id="2.30.30.40">
    <property type="entry name" value="SH3 Domains"/>
    <property type="match status" value="1"/>
</dbReference>
<evidence type="ECO:0000256" key="4">
    <source>
        <dbReference type="ARBA" id="ARBA00022500"/>
    </source>
</evidence>
<dbReference type="GO" id="GO:0006935">
    <property type="term" value="P:chemotaxis"/>
    <property type="evidence" value="ECO:0007669"/>
    <property type="project" value="UniProtKB-KW"/>
</dbReference>
<gene>
    <name evidence="6" type="ORF">E0485_03730</name>
</gene>
<name>A0A4V2WPM8_9BACL</name>
<dbReference type="GO" id="GO:0005829">
    <property type="term" value="C:cytosol"/>
    <property type="evidence" value="ECO:0007669"/>
    <property type="project" value="TreeGrafter"/>
</dbReference>
<feature type="domain" description="CheW-like" evidence="5">
    <location>
        <begin position="4"/>
        <end position="144"/>
    </location>
</feature>
<evidence type="ECO:0000256" key="1">
    <source>
        <dbReference type="ARBA" id="ARBA00004496"/>
    </source>
</evidence>
<keyword evidence="3" id="KW-0963">Cytoplasm</keyword>
<sequence>MADEKKIIVFSLGQEEYGVEVEKVKTIERMQKLTRVPKTPVFIKGVINLRGVVIPVIDLRSRFGLPEKEYTDNSRMIIVSQGDIEVGMIVDSANDVTDIDGDLVENPPEIVGGIRAKYLDGIAKIGDRLLVLLNLEEVLNKQELMQLEELELGV</sequence>
<evidence type="ECO:0000256" key="2">
    <source>
        <dbReference type="ARBA" id="ARBA00021483"/>
    </source>
</evidence>
<dbReference type="SMART" id="SM00260">
    <property type="entry name" value="CheW"/>
    <property type="match status" value="1"/>
</dbReference>
<dbReference type="PANTHER" id="PTHR22617">
    <property type="entry name" value="CHEMOTAXIS SENSOR HISTIDINE KINASE-RELATED"/>
    <property type="match status" value="1"/>
</dbReference>
<comment type="subcellular location">
    <subcellularLocation>
        <location evidence="1">Cytoplasm</location>
    </subcellularLocation>
</comment>
<comment type="caution">
    <text evidence="6">The sequence shown here is derived from an EMBL/GenBank/DDBJ whole genome shotgun (WGS) entry which is preliminary data.</text>
</comment>
<dbReference type="FunFam" id="2.40.50.180:FF:000002">
    <property type="entry name" value="Chemotaxis protein CheW"/>
    <property type="match status" value="1"/>
</dbReference>
<dbReference type="CDD" id="cd00732">
    <property type="entry name" value="CheW"/>
    <property type="match status" value="1"/>
</dbReference>
<dbReference type="Pfam" id="PF01584">
    <property type="entry name" value="CheW"/>
    <property type="match status" value="1"/>
</dbReference>
<accession>A0A4V2WPM8</accession>
<dbReference type="Proteomes" id="UP000295418">
    <property type="component" value="Unassembled WGS sequence"/>
</dbReference>